<feature type="compositionally biased region" description="Gly residues" evidence="1">
    <location>
        <begin position="345"/>
        <end position="356"/>
    </location>
</feature>
<comment type="caution">
    <text evidence="2">The sequence shown here is derived from an EMBL/GenBank/DDBJ whole genome shotgun (WGS) entry which is preliminary data.</text>
</comment>
<name>A0A854QCT6_CRYNE</name>
<feature type="compositionally biased region" description="Basic and acidic residues" evidence="1">
    <location>
        <begin position="456"/>
        <end position="470"/>
    </location>
</feature>
<evidence type="ECO:0000313" key="2">
    <source>
        <dbReference type="EMBL" id="OXG16496.1"/>
    </source>
</evidence>
<evidence type="ECO:0000256" key="1">
    <source>
        <dbReference type="SAM" id="MobiDB-lite"/>
    </source>
</evidence>
<feature type="region of interest" description="Disordered" evidence="1">
    <location>
        <begin position="256"/>
        <end position="324"/>
    </location>
</feature>
<feature type="compositionally biased region" description="Low complexity" evidence="1">
    <location>
        <begin position="417"/>
        <end position="454"/>
    </location>
</feature>
<dbReference type="OrthoDB" id="3366178at2759"/>
<organism evidence="2 3">
    <name type="scientific">Cryptococcus neoformans Tu259-1</name>
    <dbReference type="NCBI Taxonomy" id="1230072"/>
    <lineage>
        <taxon>Eukaryota</taxon>
        <taxon>Fungi</taxon>
        <taxon>Dikarya</taxon>
        <taxon>Basidiomycota</taxon>
        <taxon>Agaricomycotina</taxon>
        <taxon>Tremellomycetes</taxon>
        <taxon>Tremellales</taxon>
        <taxon>Cryptococcaceae</taxon>
        <taxon>Cryptococcus</taxon>
        <taxon>Cryptococcus neoformans species complex</taxon>
    </lineage>
</organism>
<protein>
    <submittedName>
        <fullName evidence="2">Uncharacterized protein</fullName>
    </submittedName>
</protein>
<accession>A0A854QCT6</accession>
<proteinExistence type="predicted"/>
<reference evidence="2 3" key="1">
    <citation type="submission" date="2017-06" db="EMBL/GenBank/DDBJ databases">
        <title>Global population genomics of the pathogenic fungus Cryptococcus neoformans var. grubii.</title>
        <authorList>
            <person name="Cuomo C."/>
            <person name="Litvintseva A."/>
            <person name="Chen Y."/>
            <person name="Young S."/>
            <person name="Zeng Q."/>
            <person name="Chapman S."/>
            <person name="Gujja S."/>
            <person name="Saif S."/>
            <person name="Birren B."/>
        </authorList>
    </citation>
    <scope>NUCLEOTIDE SEQUENCE [LARGE SCALE GENOMIC DNA]</scope>
    <source>
        <strain evidence="2 3">Tu259-1</strain>
    </source>
</reference>
<feature type="compositionally biased region" description="Low complexity" evidence="1">
    <location>
        <begin position="223"/>
        <end position="243"/>
    </location>
</feature>
<dbReference type="AlphaFoldDB" id="A0A854QCT6"/>
<dbReference type="Proteomes" id="UP000199727">
    <property type="component" value="Unassembled WGS sequence"/>
</dbReference>
<feature type="compositionally biased region" description="Low complexity" evidence="1">
    <location>
        <begin position="92"/>
        <end position="101"/>
    </location>
</feature>
<feature type="compositionally biased region" description="Low complexity" evidence="1">
    <location>
        <begin position="263"/>
        <end position="280"/>
    </location>
</feature>
<feature type="compositionally biased region" description="Acidic residues" evidence="1">
    <location>
        <begin position="377"/>
        <end position="393"/>
    </location>
</feature>
<feature type="region of interest" description="Disordered" evidence="1">
    <location>
        <begin position="1"/>
        <end position="129"/>
    </location>
</feature>
<feature type="compositionally biased region" description="Basic residues" evidence="1">
    <location>
        <begin position="313"/>
        <end position="324"/>
    </location>
</feature>
<feature type="region of interest" description="Disordered" evidence="1">
    <location>
        <begin position="213"/>
        <end position="243"/>
    </location>
</feature>
<sequence>MSQENQPSLLIPPNPSLSQQKPSASILLNGPNRPRGPSSSTAPDTASQRSLSASSFTGSHSPVSSLTSVFSHASGSGEGNGSGDGSSPSPPDHSSSPYSSHDSLHTNHAKQLGYNYTAPSSPAPSRRASQAKIHFAPLPAVPPEFRRRNSISLGVASRRNLIGMQGHGQKGGVQSVVMSDEDWDNYCKQFEEKHGNNDVIDVGQLAKSGAKALWRSVKRRRSGSQSSQNSTASTATTASTSASPSIVADTALLGRHSLTGTPNSGSTHSLNGSLNGSLHLPPVREETESALKSIPGSPPATTIDDAGLPPMRVRPRVPRRPHSPQHVRAAHAMLHNSAMETEMGMGDGDAAMGGDGDATPRRRPSPPPRLADKLPTEDELEQIADEDEEEEAQDAAAAAGEGEAEEEMAEAPLSSVAEGASRPEPEAEAAIATGAGAGAEAEAVAPPSSEEQASTESHDIESREMHEDRKRGRRSAVLGFDLERFGFMSIHDDKSH</sequence>
<feature type="compositionally biased region" description="Low complexity" evidence="1">
    <location>
        <begin position="118"/>
        <end position="128"/>
    </location>
</feature>
<evidence type="ECO:0000313" key="3">
    <source>
        <dbReference type="Proteomes" id="UP000199727"/>
    </source>
</evidence>
<dbReference type="EMBL" id="AMKT01000067">
    <property type="protein sequence ID" value="OXG16496.1"/>
    <property type="molecule type" value="Genomic_DNA"/>
</dbReference>
<feature type="region of interest" description="Disordered" evidence="1">
    <location>
        <begin position="342"/>
        <end position="475"/>
    </location>
</feature>
<feature type="compositionally biased region" description="Polar residues" evidence="1">
    <location>
        <begin position="37"/>
        <end position="70"/>
    </location>
</feature>
<gene>
    <name evidence="2" type="ORF">C361_04865</name>
</gene>